<dbReference type="SUPFAM" id="SSF56672">
    <property type="entry name" value="DNA/RNA polymerases"/>
    <property type="match status" value="1"/>
</dbReference>
<evidence type="ECO:0000313" key="4">
    <source>
        <dbReference type="Proteomes" id="UP000646827"/>
    </source>
</evidence>
<dbReference type="GO" id="GO:0003676">
    <property type="term" value="F:nucleic acid binding"/>
    <property type="evidence" value="ECO:0007669"/>
    <property type="project" value="InterPro"/>
</dbReference>
<reference evidence="3 4" key="1">
    <citation type="submission" date="2020-12" db="EMBL/GenBank/DDBJ databases">
        <title>Metabolic potential, ecology and presence of endohyphal bacteria is reflected in genomic diversity of Mucoromycotina.</title>
        <authorList>
            <person name="Muszewska A."/>
            <person name="Okrasinska A."/>
            <person name="Steczkiewicz K."/>
            <person name="Drgas O."/>
            <person name="Orlowska M."/>
            <person name="Perlinska-Lenart U."/>
            <person name="Aleksandrzak-Piekarczyk T."/>
            <person name="Szatraj K."/>
            <person name="Zielenkiewicz U."/>
            <person name="Pilsyk S."/>
            <person name="Malc E."/>
            <person name="Mieczkowski P."/>
            <person name="Kruszewska J.S."/>
            <person name="Biernat P."/>
            <person name="Pawlowska J."/>
        </authorList>
    </citation>
    <scope>NUCLEOTIDE SEQUENCE [LARGE SCALE GENOMIC DNA]</scope>
    <source>
        <strain evidence="3 4">CBS 142.35</strain>
    </source>
</reference>
<dbReference type="CDD" id="cd09275">
    <property type="entry name" value="RNase_HI_RT_DIRS1"/>
    <property type="match status" value="1"/>
</dbReference>
<dbReference type="InterPro" id="IPR036397">
    <property type="entry name" value="RNaseH_sf"/>
</dbReference>
<name>A0A8H7S0S6_9FUNG</name>
<feature type="compositionally biased region" description="Basic residues" evidence="1">
    <location>
        <begin position="223"/>
        <end position="232"/>
    </location>
</feature>
<protein>
    <recommendedName>
        <fullName evidence="2">Hepadnaviral P protein C-terminal domain-containing protein</fullName>
    </recommendedName>
</protein>
<dbReference type="Pfam" id="PF00336">
    <property type="entry name" value="DNA_pol_viral_C"/>
    <property type="match status" value="1"/>
</dbReference>
<dbReference type="InterPro" id="IPR043502">
    <property type="entry name" value="DNA/RNA_pol_sf"/>
</dbReference>
<evidence type="ECO:0000256" key="1">
    <source>
        <dbReference type="SAM" id="MobiDB-lite"/>
    </source>
</evidence>
<dbReference type="Gene3D" id="3.30.420.10">
    <property type="entry name" value="Ribonuclease H-like superfamily/Ribonuclease H"/>
    <property type="match status" value="1"/>
</dbReference>
<dbReference type="Proteomes" id="UP000646827">
    <property type="component" value="Unassembled WGS sequence"/>
</dbReference>
<comment type="caution">
    <text evidence="3">The sequence shown here is derived from an EMBL/GenBank/DDBJ whole genome shotgun (WGS) entry which is preliminary data.</text>
</comment>
<sequence length="1153" mass="132585">MNERDDSQQFDFQAAFNEIQRRLEALEAPSTAANLPMDTSSLEVDDSDENDPYLTEQPPATILHPYPAFKAALPSLGHDFFRTILDDETRRSFLYECPRNTAGQYQPPPLNNINTSVNTQRIDRQLRDIQYCLSGITRPIDLFVHNTVCTNSVDVPTAMRFANTIHTLLADVTSVISQVRSDNVCRDAGLATIPISPSNQINAPLLDALRVLEQTQMAQSLRRASRRHRPARRQSSGTQAETNKQISAESSHSRSHHTDDYSGQRRQKFQSGFQIRNKKTVRKRHYNNHLGDENPKSIVTNTRSNNNSTDISSSNRLIYPLSFTTKRYRKNIRSRFSFHNIHNSQEGWRLTTLPQPLTIESFYHQQTFQNGNNETSLSLDSTGRLDYQHRSAGCIPSHQYSQKPPQILSISLEELDLRFSHPRLQPISIANGFYEGLTTSHSLGTKERDKNFSIPRRPFDLCSFKGTISPLYSTNHLGFKINTNTMCFKVPSCKIRNLRWEAHKLTNNHSTTVRHLSSFIGKAQEMSLVVLPARLFTRQLIIACRNYYRSKGLDWNDKIRHSLAAIQDLKWWIQHLIHWNGQSFLPTKPHLKVFTDASDLGWGLVYNMTTVSGTWTPHQRQQHINYKELLTIRHALQQPALTGKNLHIYCDNTTTIAYINHLGGTHSTMLMTLAKEIWLECLKTNTRIQLTYVPSQFNPADPPSRQLHHQLEWQINHHFFHLLNHLWGPHSINLFASSQNHKLPLYMSWRWDPEAAATNALLQPWKPWKRKILHEKVAATIITPNWTSAICTTISSTRRTRRRSDSSTEESSLAFNHMAHKRQRLMDSGLQDDATNIMLHPSHNHQRTKQYQPIQQRFIKWASHHQINPFTPNPTHLINFLAYGHVYHNWTAGTCANYKSAILDLYDDTSIFYNNRNIQQFFIALNEQTIHSFDRPKYDISPLIQHLIQLGDNITMRSIDLTRKTCFLLAITGFLRPSDIERIDAARTEILNNKLSLIIVKPKEKWRGQPIEKSITIRSHTNPLLCPIKAYTNYHDRFCEVPCTQAYPIRHVSRRQVHRFIRHVHNNAQAVGSERISNHIKYIIDLIPRPEGSARPKARALGSTAAIEAGASLDDVLVHGSWFSSSVFDTFYRLSLETATDFTSLTLPMGTTE</sequence>
<dbReference type="PANTHER" id="PTHR33050:SF7">
    <property type="entry name" value="RIBONUCLEASE H"/>
    <property type="match status" value="1"/>
</dbReference>
<evidence type="ECO:0000259" key="2">
    <source>
        <dbReference type="Pfam" id="PF00336"/>
    </source>
</evidence>
<dbReference type="InterPro" id="IPR052055">
    <property type="entry name" value="Hepadnavirus_pol/RT"/>
</dbReference>
<feature type="compositionally biased region" description="Polar residues" evidence="1">
    <location>
        <begin position="31"/>
        <end position="42"/>
    </location>
</feature>
<gene>
    <name evidence="3" type="ORF">INT45_006861</name>
</gene>
<feature type="compositionally biased region" description="Basic residues" evidence="1">
    <location>
        <begin position="276"/>
        <end position="287"/>
    </location>
</feature>
<feature type="compositionally biased region" description="Polar residues" evidence="1">
    <location>
        <begin position="237"/>
        <end position="250"/>
    </location>
</feature>
<dbReference type="AlphaFoldDB" id="A0A8H7S0S6"/>
<dbReference type="EMBL" id="JAEPRB010000184">
    <property type="protein sequence ID" value="KAG2219328.1"/>
    <property type="molecule type" value="Genomic_DNA"/>
</dbReference>
<keyword evidence="4" id="KW-1185">Reference proteome</keyword>
<feature type="region of interest" description="Disordered" evidence="1">
    <location>
        <begin position="27"/>
        <end position="50"/>
    </location>
</feature>
<dbReference type="GO" id="GO:0004523">
    <property type="term" value="F:RNA-DNA hybrid ribonuclease activity"/>
    <property type="evidence" value="ECO:0007669"/>
    <property type="project" value="InterPro"/>
</dbReference>
<dbReference type="OrthoDB" id="2400069at2759"/>
<evidence type="ECO:0000313" key="3">
    <source>
        <dbReference type="EMBL" id="KAG2219328.1"/>
    </source>
</evidence>
<dbReference type="PANTHER" id="PTHR33050">
    <property type="entry name" value="REVERSE TRANSCRIPTASE DOMAIN-CONTAINING PROTEIN"/>
    <property type="match status" value="1"/>
</dbReference>
<dbReference type="InterPro" id="IPR001462">
    <property type="entry name" value="DNApol_viral_C"/>
</dbReference>
<proteinExistence type="predicted"/>
<organism evidence="3 4">
    <name type="scientific">Circinella minor</name>
    <dbReference type="NCBI Taxonomy" id="1195481"/>
    <lineage>
        <taxon>Eukaryota</taxon>
        <taxon>Fungi</taxon>
        <taxon>Fungi incertae sedis</taxon>
        <taxon>Mucoromycota</taxon>
        <taxon>Mucoromycotina</taxon>
        <taxon>Mucoromycetes</taxon>
        <taxon>Mucorales</taxon>
        <taxon>Lichtheimiaceae</taxon>
        <taxon>Circinella</taxon>
    </lineage>
</organism>
<feature type="compositionally biased region" description="Low complexity" evidence="1">
    <location>
        <begin position="300"/>
        <end position="311"/>
    </location>
</feature>
<accession>A0A8H7S0S6</accession>
<feature type="domain" description="Hepadnaviral P protein C-terminal" evidence="2">
    <location>
        <begin position="589"/>
        <end position="707"/>
    </location>
</feature>
<feature type="region of interest" description="Disordered" evidence="1">
    <location>
        <begin position="217"/>
        <end position="311"/>
    </location>
</feature>